<gene>
    <name evidence="2" type="ORF">DGYR_LOCUS947</name>
</gene>
<dbReference type="AlphaFoldDB" id="A0A7I8V909"/>
<evidence type="ECO:0000313" key="2">
    <source>
        <dbReference type="EMBL" id="CAD5111696.1"/>
    </source>
</evidence>
<organism evidence="2 3">
    <name type="scientific">Dimorphilus gyrociliatus</name>
    <dbReference type="NCBI Taxonomy" id="2664684"/>
    <lineage>
        <taxon>Eukaryota</taxon>
        <taxon>Metazoa</taxon>
        <taxon>Spiralia</taxon>
        <taxon>Lophotrochozoa</taxon>
        <taxon>Annelida</taxon>
        <taxon>Polychaeta</taxon>
        <taxon>Polychaeta incertae sedis</taxon>
        <taxon>Dinophilidae</taxon>
        <taxon>Dimorphilus</taxon>
    </lineage>
</organism>
<dbReference type="InterPro" id="IPR013879">
    <property type="entry name" value="DUF1761"/>
</dbReference>
<accession>A0A7I8V909</accession>
<feature type="transmembrane region" description="Helical" evidence="1">
    <location>
        <begin position="118"/>
        <end position="135"/>
    </location>
</feature>
<feature type="transmembrane region" description="Helical" evidence="1">
    <location>
        <begin position="78"/>
        <end position="98"/>
    </location>
</feature>
<sequence>MGLASILVSVFVSNGLGFLWWSPGLFGKIWAECCYPGKSFDEIGKDCSPYVHLSAGIAHAAVALLIQLLMAMLHLGSLSTLICLIGALSGIVIMTQIPHHLYGGKHIISWFIEQGYDLMKIIFTCVIIYYLDYVLKLPF</sequence>
<proteinExistence type="predicted"/>
<dbReference type="Pfam" id="PF08570">
    <property type="entry name" value="DUF1761"/>
    <property type="match status" value="1"/>
</dbReference>
<evidence type="ECO:0000256" key="1">
    <source>
        <dbReference type="SAM" id="Phobius"/>
    </source>
</evidence>
<keyword evidence="1" id="KW-0472">Membrane</keyword>
<dbReference type="EMBL" id="CAJFCJ010000002">
    <property type="protein sequence ID" value="CAD5111696.1"/>
    <property type="molecule type" value="Genomic_DNA"/>
</dbReference>
<dbReference type="Proteomes" id="UP000549394">
    <property type="component" value="Unassembled WGS sequence"/>
</dbReference>
<feature type="transmembrane region" description="Helical" evidence="1">
    <location>
        <begin position="50"/>
        <end position="71"/>
    </location>
</feature>
<protein>
    <submittedName>
        <fullName evidence="2">DgyrCDS982</fullName>
    </submittedName>
</protein>
<name>A0A7I8V909_9ANNE</name>
<dbReference type="OrthoDB" id="10047429at2759"/>
<keyword evidence="1" id="KW-1133">Transmembrane helix</keyword>
<evidence type="ECO:0000313" key="3">
    <source>
        <dbReference type="Proteomes" id="UP000549394"/>
    </source>
</evidence>
<comment type="caution">
    <text evidence="2">The sequence shown here is derived from an EMBL/GenBank/DDBJ whole genome shotgun (WGS) entry which is preliminary data.</text>
</comment>
<reference evidence="2 3" key="1">
    <citation type="submission" date="2020-08" db="EMBL/GenBank/DDBJ databases">
        <authorList>
            <person name="Hejnol A."/>
        </authorList>
    </citation>
    <scope>NUCLEOTIDE SEQUENCE [LARGE SCALE GENOMIC DNA]</scope>
</reference>
<keyword evidence="1" id="KW-0812">Transmembrane</keyword>
<keyword evidence="3" id="KW-1185">Reference proteome</keyword>